<dbReference type="AlphaFoldDB" id="A0A1C4UXG2"/>
<gene>
    <name evidence="1" type="ORF">GA0070561_1455</name>
</gene>
<dbReference type="RefSeq" id="WP_091395852.1">
    <property type="nucleotide sequence ID" value="NZ_FMCR01000001.1"/>
</dbReference>
<evidence type="ECO:0000313" key="1">
    <source>
        <dbReference type="EMBL" id="SCE76374.1"/>
    </source>
</evidence>
<evidence type="ECO:0000313" key="2">
    <source>
        <dbReference type="Proteomes" id="UP000198864"/>
    </source>
</evidence>
<protein>
    <submittedName>
        <fullName evidence="1">Uncharacterized protein</fullName>
    </submittedName>
</protein>
<proteinExistence type="predicted"/>
<accession>A0A1C4UXG2</accession>
<organism evidence="1 2">
    <name type="scientific">Micromonospora saelicesensis</name>
    <dbReference type="NCBI Taxonomy" id="285676"/>
    <lineage>
        <taxon>Bacteria</taxon>
        <taxon>Bacillati</taxon>
        <taxon>Actinomycetota</taxon>
        <taxon>Actinomycetes</taxon>
        <taxon>Micromonosporales</taxon>
        <taxon>Micromonosporaceae</taxon>
        <taxon>Micromonospora</taxon>
    </lineage>
</organism>
<dbReference type="Proteomes" id="UP000198864">
    <property type="component" value="Unassembled WGS sequence"/>
</dbReference>
<sequence>MQEADVRRALAKKLRRTNIDSLWSFLLQKGYVGEVLAGYDSLDDLLATAKQVLQAGKGDSTAVRTAAAGGPQPGEARAWALSMLVAAEVRKDSRVMSFRAEVLNGALLSTTRAADWIKGHPDVTSTMTQDITITLRTDQIDYEGGGWARLLLPSDRVRIAEVSARVLAYADGNDGWAHHIKVPAHGQLDRLRHLSESLAKECCWQPAQATMFVLTDGVPLISRIRSTTSTGRPLWASRIRLDIDPAESVREVADAFASLARTGPAGHARPIKEKHARLAVHALVDHVHVPWSERARLWNAEHPQWRYSSEANFRRDALDARERLYRTQRVGGRGSDG</sequence>
<dbReference type="EMBL" id="FMCR01000001">
    <property type="protein sequence ID" value="SCE76374.1"/>
    <property type="molecule type" value="Genomic_DNA"/>
</dbReference>
<reference evidence="1 2" key="1">
    <citation type="submission" date="2016-06" db="EMBL/GenBank/DDBJ databases">
        <authorList>
            <person name="Kjaerup R.B."/>
            <person name="Dalgaard T.S."/>
            <person name="Juul-Madsen H.R."/>
        </authorList>
    </citation>
    <scope>NUCLEOTIDE SEQUENCE [LARGE SCALE GENOMIC DNA]</scope>
    <source>
        <strain evidence="1 2">DSM 44871</strain>
    </source>
</reference>
<name>A0A1C4UXG2_9ACTN</name>